<keyword evidence="11 14" id="KW-0503">Monooxygenase</keyword>
<dbReference type="InterPro" id="IPR050121">
    <property type="entry name" value="Cytochrome_P450_monoxygenase"/>
</dbReference>
<dbReference type="CDD" id="cd11070">
    <property type="entry name" value="CYP56-like"/>
    <property type="match status" value="1"/>
</dbReference>
<evidence type="ECO:0000313" key="15">
    <source>
        <dbReference type="EMBL" id="RDB24803.1"/>
    </source>
</evidence>
<keyword evidence="5 13" id="KW-0349">Heme</keyword>
<evidence type="ECO:0000256" key="2">
    <source>
        <dbReference type="ARBA" id="ARBA00004370"/>
    </source>
</evidence>
<dbReference type="GO" id="GO:0020037">
    <property type="term" value="F:heme binding"/>
    <property type="evidence" value="ECO:0007669"/>
    <property type="project" value="InterPro"/>
</dbReference>
<evidence type="ECO:0000256" key="7">
    <source>
        <dbReference type="ARBA" id="ARBA00022723"/>
    </source>
</evidence>
<evidence type="ECO:0008006" key="17">
    <source>
        <dbReference type="Google" id="ProtNLM"/>
    </source>
</evidence>
<dbReference type="Gene3D" id="1.10.630.10">
    <property type="entry name" value="Cytochrome P450"/>
    <property type="match status" value="1"/>
</dbReference>
<dbReference type="InParanoid" id="A0A369JYU0"/>
<dbReference type="InterPro" id="IPR001128">
    <property type="entry name" value="Cyt_P450"/>
</dbReference>
<dbReference type="PRINTS" id="PR00385">
    <property type="entry name" value="P450"/>
</dbReference>
<dbReference type="InterPro" id="IPR017972">
    <property type="entry name" value="Cyt_P450_CS"/>
</dbReference>
<evidence type="ECO:0000256" key="13">
    <source>
        <dbReference type="PIRSR" id="PIRSR602401-1"/>
    </source>
</evidence>
<evidence type="ECO:0000256" key="9">
    <source>
        <dbReference type="ARBA" id="ARBA00023002"/>
    </source>
</evidence>
<evidence type="ECO:0000256" key="8">
    <source>
        <dbReference type="ARBA" id="ARBA00022989"/>
    </source>
</evidence>
<gene>
    <name evidence="15" type="ORF">Hypma_007792</name>
</gene>
<evidence type="ECO:0000256" key="10">
    <source>
        <dbReference type="ARBA" id="ARBA00023004"/>
    </source>
</evidence>
<keyword evidence="10 13" id="KW-0408">Iron</keyword>
<evidence type="ECO:0000256" key="11">
    <source>
        <dbReference type="ARBA" id="ARBA00023033"/>
    </source>
</evidence>
<keyword evidence="6" id="KW-0812">Transmembrane</keyword>
<evidence type="ECO:0000256" key="6">
    <source>
        <dbReference type="ARBA" id="ARBA00022692"/>
    </source>
</evidence>
<comment type="subcellular location">
    <subcellularLocation>
        <location evidence="2">Membrane</location>
    </subcellularLocation>
</comment>
<keyword evidence="8" id="KW-1133">Transmembrane helix</keyword>
<accession>A0A369JYU0</accession>
<evidence type="ECO:0000256" key="14">
    <source>
        <dbReference type="RuleBase" id="RU000461"/>
    </source>
</evidence>
<evidence type="ECO:0000256" key="3">
    <source>
        <dbReference type="ARBA" id="ARBA00004721"/>
    </source>
</evidence>
<dbReference type="Proteomes" id="UP000076154">
    <property type="component" value="Unassembled WGS sequence"/>
</dbReference>
<dbReference type="EMBL" id="LUEZ02000041">
    <property type="protein sequence ID" value="RDB24803.1"/>
    <property type="molecule type" value="Genomic_DNA"/>
</dbReference>
<keyword evidence="7 13" id="KW-0479">Metal-binding</keyword>
<dbReference type="Pfam" id="PF00067">
    <property type="entry name" value="p450"/>
    <property type="match status" value="1"/>
</dbReference>
<dbReference type="PANTHER" id="PTHR24305">
    <property type="entry name" value="CYTOCHROME P450"/>
    <property type="match status" value="1"/>
</dbReference>
<evidence type="ECO:0000313" key="16">
    <source>
        <dbReference type="Proteomes" id="UP000076154"/>
    </source>
</evidence>
<dbReference type="GO" id="GO:0016020">
    <property type="term" value="C:membrane"/>
    <property type="evidence" value="ECO:0007669"/>
    <property type="project" value="UniProtKB-SubCell"/>
</dbReference>
<comment type="cofactor">
    <cofactor evidence="1 13">
        <name>heme</name>
        <dbReference type="ChEBI" id="CHEBI:30413"/>
    </cofactor>
</comment>
<comment type="similarity">
    <text evidence="4 14">Belongs to the cytochrome P450 family.</text>
</comment>
<dbReference type="AlphaFoldDB" id="A0A369JYU0"/>
<dbReference type="SUPFAM" id="SSF48264">
    <property type="entry name" value="Cytochrome P450"/>
    <property type="match status" value="1"/>
</dbReference>
<dbReference type="OrthoDB" id="1470350at2759"/>
<proteinExistence type="inferred from homology"/>
<protein>
    <recommendedName>
        <fullName evidence="17">Cytochrome P450</fullName>
    </recommendedName>
</protein>
<dbReference type="GO" id="GO:0016705">
    <property type="term" value="F:oxidoreductase activity, acting on paired donors, with incorporation or reduction of molecular oxygen"/>
    <property type="evidence" value="ECO:0007669"/>
    <property type="project" value="InterPro"/>
</dbReference>
<comment type="pathway">
    <text evidence="3">Secondary metabolite biosynthesis; terpenoid biosynthesis.</text>
</comment>
<dbReference type="InterPro" id="IPR036396">
    <property type="entry name" value="Cyt_P450_sf"/>
</dbReference>
<keyword evidence="16" id="KW-1185">Reference proteome</keyword>
<comment type="caution">
    <text evidence="15">The sequence shown here is derived from an EMBL/GenBank/DDBJ whole genome shotgun (WGS) entry which is preliminary data.</text>
</comment>
<dbReference type="GO" id="GO:0005506">
    <property type="term" value="F:iron ion binding"/>
    <property type="evidence" value="ECO:0007669"/>
    <property type="project" value="InterPro"/>
</dbReference>
<evidence type="ECO:0000256" key="4">
    <source>
        <dbReference type="ARBA" id="ARBA00010617"/>
    </source>
</evidence>
<keyword evidence="12" id="KW-0472">Membrane</keyword>
<evidence type="ECO:0000256" key="5">
    <source>
        <dbReference type="ARBA" id="ARBA00022617"/>
    </source>
</evidence>
<evidence type="ECO:0000256" key="12">
    <source>
        <dbReference type="ARBA" id="ARBA00023136"/>
    </source>
</evidence>
<evidence type="ECO:0000256" key="1">
    <source>
        <dbReference type="ARBA" id="ARBA00001971"/>
    </source>
</evidence>
<keyword evidence="9 14" id="KW-0560">Oxidoreductase</keyword>
<dbReference type="STRING" id="39966.A0A369JYU0"/>
<dbReference type="PRINTS" id="PR00463">
    <property type="entry name" value="EP450I"/>
</dbReference>
<dbReference type="InterPro" id="IPR002401">
    <property type="entry name" value="Cyt_P450_E_grp-I"/>
</dbReference>
<feature type="binding site" description="axial binding residue" evidence="13">
    <location>
        <position position="453"/>
    </location>
    <ligand>
        <name>heme</name>
        <dbReference type="ChEBI" id="CHEBI:30413"/>
    </ligand>
    <ligandPart>
        <name>Fe</name>
        <dbReference type="ChEBI" id="CHEBI:18248"/>
    </ligandPart>
</feature>
<dbReference type="PROSITE" id="PS00086">
    <property type="entry name" value="CYTOCHROME_P450"/>
    <property type="match status" value="1"/>
</dbReference>
<dbReference type="PANTHER" id="PTHR24305:SF166">
    <property type="entry name" value="CYTOCHROME P450 12A4, MITOCHONDRIAL-RELATED"/>
    <property type="match status" value="1"/>
</dbReference>
<reference evidence="15" key="1">
    <citation type="submission" date="2018-04" db="EMBL/GenBank/DDBJ databases">
        <title>Whole genome sequencing of Hypsizygus marmoreus.</title>
        <authorList>
            <person name="Choi I.-G."/>
            <person name="Min B."/>
            <person name="Kim J.-G."/>
            <person name="Kim S."/>
            <person name="Oh Y.-L."/>
            <person name="Kong W.-S."/>
            <person name="Park H."/>
            <person name="Jeong J."/>
            <person name="Song E.-S."/>
        </authorList>
    </citation>
    <scope>NUCLEOTIDE SEQUENCE [LARGE SCALE GENOMIC DNA]</scope>
    <source>
        <strain evidence="15">51987-8</strain>
    </source>
</reference>
<dbReference type="GO" id="GO:0004497">
    <property type="term" value="F:monooxygenase activity"/>
    <property type="evidence" value="ECO:0007669"/>
    <property type="project" value="UniProtKB-KW"/>
</dbReference>
<organism evidence="15 16">
    <name type="scientific">Hypsizygus marmoreus</name>
    <name type="common">White beech mushroom</name>
    <name type="synonym">Agaricus marmoreus</name>
    <dbReference type="NCBI Taxonomy" id="39966"/>
    <lineage>
        <taxon>Eukaryota</taxon>
        <taxon>Fungi</taxon>
        <taxon>Dikarya</taxon>
        <taxon>Basidiomycota</taxon>
        <taxon>Agaricomycotina</taxon>
        <taxon>Agaricomycetes</taxon>
        <taxon>Agaricomycetidae</taxon>
        <taxon>Agaricales</taxon>
        <taxon>Tricholomatineae</taxon>
        <taxon>Lyophyllaceae</taxon>
        <taxon>Hypsizygus</taxon>
    </lineage>
</organism>
<sequence>MQTAILVAFSFSILYVVQKLLEFWRAIRSIQNHPGYRTLLSPTGVVANFLPPTSGIAPGRNYLFINKHRMFEYFGSDIHSVISIWPKSLVTLNLADASAIKEVSSSRSRFPKPVHQYTVLTFFGRNIVASEGDEWKKYRKISAPAFNDKNNRMVWDETIKIMDSLFKDVWGNKPSITTDHCVEVTLPIALFVIGAAGFGREISWREDDSVPAGHQLTFKNALHIVTTDIFLKLIIPDGALGLTKRFRDVRLAFNELEQYMSEMIKERQSSVKKEARYDLFSSLLDANDMDVGEAKLSVSELIGNIFIFLVAGHETTAHTLCFTFAMLALYQEEQEILYQHVTTVLSDGRTPTYEDMPLLTQSMAVFNETLRMFPPVTGIPKESAEDTTLTTTNADGEKTVVPVPKGANIMIDVPGLHYNPRYWEDPESFKPSRFLGDWPRDAFLPFSAGARACLGRKFFETEGIAILTMLVSRYKIEIKEEPEFARETFEQKKSRVLNARAGLTVTPIRVPLVFKLRDSKAG</sequence>
<name>A0A369JYU0_HYPMA</name>